<feature type="binding site" evidence="5">
    <location>
        <position position="266"/>
    </location>
    <ligand>
        <name>Zn(2+)</name>
        <dbReference type="ChEBI" id="CHEBI:29105"/>
    </ligand>
</feature>
<protein>
    <submittedName>
        <fullName evidence="7">Homocysteine S-methyltransferase</fullName>
    </submittedName>
</protein>
<dbReference type="GO" id="GO:0008898">
    <property type="term" value="F:S-adenosylmethionine-homocysteine S-methyltransferase activity"/>
    <property type="evidence" value="ECO:0007669"/>
    <property type="project" value="TreeGrafter"/>
</dbReference>
<feature type="binding site" evidence="5">
    <location>
        <position position="344"/>
    </location>
    <ligand>
        <name>Zn(2+)</name>
        <dbReference type="ChEBI" id="CHEBI:29105"/>
    </ligand>
</feature>
<dbReference type="SUPFAM" id="SSF82282">
    <property type="entry name" value="Homocysteine S-methyltransferase"/>
    <property type="match status" value="1"/>
</dbReference>
<keyword evidence="8" id="KW-1185">Reference proteome</keyword>
<evidence type="ECO:0000313" key="8">
    <source>
        <dbReference type="Proteomes" id="UP000218811"/>
    </source>
</evidence>
<keyword evidence="1 5" id="KW-0489">Methyltransferase</keyword>
<evidence type="ECO:0000313" key="7">
    <source>
        <dbReference type="EMBL" id="PCH35837.1"/>
    </source>
</evidence>
<dbReference type="GO" id="GO:0033528">
    <property type="term" value="P:S-methylmethionine cycle"/>
    <property type="evidence" value="ECO:0007669"/>
    <property type="project" value="TreeGrafter"/>
</dbReference>
<dbReference type="InterPro" id="IPR036589">
    <property type="entry name" value="HCY_dom_sf"/>
</dbReference>
<dbReference type="InterPro" id="IPR003726">
    <property type="entry name" value="HCY_dom"/>
</dbReference>
<evidence type="ECO:0000256" key="5">
    <source>
        <dbReference type="PROSITE-ProRule" id="PRU00333"/>
    </source>
</evidence>
<keyword evidence="3 5" id="KW-0479">Metal-binding</keyword>
<evidence type="ECO:0000256" key="1">
    <source>
        <dbReference type="ARBA" id="ARBA00022603"/>
    </source>
</evidence>
<organism evidence="7 8">
    <name type="scientific">Wolfiporia cocos (strain MD-104)</name>
    <name type="common">Brown rot fungus</name>
    <dbReference type="NCBI Taxonomy" id="742152"/>
    <lineage>
        <taxon>Eukaryota</taxon>
        <taxon>Fungi</taxon>
        <taxon>Dikarya</taxon>
        <taxon>Basidiomycota</taxon>
        <taxon>Agaricomycotina</taxon>
        <taxon>Agaricomycetes</taxon>
        <taxon>Polyporales</taxon>
        <taxon>Phaeolaceae</taxon>
        <taxon>Wolfiporia</taxon>
    </lineage>
</organism>
<proteinExistence type="predicted"/>
<dbReference type="OrthoDB" id="261426at2759"/>
<gene>
    <name evidence="7" type="ORF">WOLCODRAFT_81611</name>
</gene>
<evidence type="ECO:0000256" key="4">
    <source>
        <dbReference type="ARBA" id="ARBA00022833"/>
    </source>
</evidence>
<dbReference type="STRING" id="742152.A0A2H3JIL3"/>
<dbReference type="AlphaFoldDB" id="A0A2H3JIL3"/>
<dbReference type="Gene3D" id="3.20.20.330">
    <property type="entry name" value="Homocysteine-binding-like domain"/>
    <property type="match status" value="1"/>
</dbReference>
<dbReference type="OMA" id="CSQPEVI"/>
<dbReference type="Proteomes" id="UP000218811">
    <property type="component" value="Unassembled WGS sequence"/>
</dbReference>
<feature type="domain" description="Hcy-binding" evidence="6">
    <location>
        <begin position="1"/>
        <end position="359"/>
    </location>
</feature>
<dbReference type="PROSITE" id="PS50970">
    <property type="entry name" value="HCY"/>
    <property type="match status" value="1"/>
</dbReference>
<dbReference type="GO" id="GO:0032259">
    <property type="term" value="P:methylation"/>
    <property type="evidence" value="ECO:0007669"/>
    <property type="project" value="UniProtKB-KW"/>
</dbReference>
<name>A0A2H3JIL3_WOLCO</name>
<keyword evidence="4 5" id="KW-0862">Zinc</keyword>
<dbReference type="Pfam" id="PF02574">
    <property type="entry name" value="S-methyl_trans"/>
    <property type="match status" value="1"/>
</dbReference>
<evidence type="ECO:0000259" key="6">
    <source>
        <dbReference type="PROSITE" id="PS50970"/>
    </source>
</evidence>
<dbReference type="GO" id="GO:0009086">
    <property type="term" value="P:methionine biosynthetic process"/>
    <property type="evidence" value="ECO:0007669"/>
    <property type="project" value="TreeGrafter"/>
</dbReference>
<dbReference type="PANTHER" id="PTHR46015:SF1">
    <property type="entry name" value="HOMOCYSTEINE S-METHYLTRANSFERASE-LIKE ISOFORM 1"/>
    <property type="match status" value="1"/>
</dbReference>
<keyword evidence="2 5" id="KW-0808">Transferase</keyword>
<evidence type="ECO:0000256" key="2">
    <source>
        <dbReference type="ARBA" id="ARBA00022679"/>
    </source>
</evidence>
<dbReference type="InterPro" id="IPR051486">
    <property type="entry name" value="Hcy_S-methyltransferase"/>
</dbReference>
<accession>A0A2H3JIL3</accession>
<dbReference type="GO" id="GO:0046872">
    <property type="term" value="F:metal ion binding"/>
    <property type="evidence" value="ECO:0007669"/>
    <property type="project" value="UniProtKB-KW"/>
</dbReference>
<feature type="binding site" evidence="5">
    <location>
        <position position="345"/>
    </location>
    <ligand>
        <name>Zn(2+)</name>
        <dbReference type="ChEBI" id="CHEBI:29105"/>
    </ligand>
</feature>
<evidence type="ECO:0000256" key="3">
    <source>
        <dbReference type="ARBA" id="ARBA00022723"/>
    </source>
</evidence>
<sequence>MSSDHVDILVLDGGLGTTLEDVFHHDISSPLWSAQPVEHNPELIIGAHTAFLDARADIILTATYQSSFETFERAGYSRADAERLMLKAVDLAAQARARYIHDKQGTAPRIALSLGPFGATLSPAQEFSGFYPPPYGPRGHSAGGGNTAAFPETDAGRREACAAEDALAAFHLARLRVFAGQRAAWAAAEYVAFETVPLAREVRAVRRAMGVLAGELRARGQAVRPWWVCTVWPDGAFPEEGVAMEGVVDALLGGAGPVPWGIGINCTSPERVGALLERMAECVGRRGADVPCLVVYPNRGDVYEPSTRTWRQAGPQEGWAGRLHADIARAAASGVWRQVIVGGCCKTGPAEIAALAMLVKQQ</sequence>
<comment type="cofactor">
    <cofactor evidence="5">
        <name>Zn(2+)</name>
        <dbReference type="ChEBI" id="CHEBI:29105"/>
    </cofactor>
</comment>
<dbReference type="EMBL" id="KB467865">
    <property type="protein sequence ID" value="PCH35837.1"/>
    <property type="molecule type" value="Genomic_DNA"/>
</dbReference>
<dbReference type="PANTHER" id="PTHR46015">
    <property type="entry name" value="ZGC:172121"/>
    <property type="match status" value="1"/>
</dbReference>
<reference evidence="7 8" key="1">
    <citation type="journal article" date="2012" name="Science">
        <title>The Paleozoic origin of enzymatic lignin decomposition reconstructed from 31 fungal genomes.</title>
        <authorList>
            <person name="Floudas D."/>
            <person name="Binder M."/>
            <person name="Riley R."/>
            <person name="Barry K."/>
            <person name="Blanchette R.A."/>
            <person name="Henrissat B."/>
            <person name="Martinez A.T."/>
            <person name="Otillar R."/>
            <person name="Spatafora J.W."/>
            <person name="Yadav J.S."/>
            <person name="Aerts A."/>
            <person name="Benoit I."/>
            <person name="Boyd A."/>
            <person name="Carlson A."/>
            <person name="Copeland A."/>
            <person name="Coutinho P.M."/>
            <person name="de Vries R.P."/>
            <person name="Ferreira P."/>
            <person name="Findley K."/>
            <person name="Foster B."/>
            <person name="Gaskell J."/>
            <person name="Glotzer D."/>
            <person name="Gorecki P."/>
            <person name="Heitman J."/>
            <person name="Hesse C."/>
            <person name="Hori C."/>
            <person name="Igarashi K."/>
            <person name="Jurgens J.A."/>
            <person name="Kallen N."/>
            <person name="Kersten P."/>
            <person name="Kohler A."/>
            <person name="Kuees U."/>
            <person name="Kumar T.K.A."/>
            <person name="Kuo A."/>
            <person name="LaButti K."/>
            <person name="Larrondo L.F."/>
            <person name="Lindquist E."/>
            <person name="Ling A."/>
            <person name="Lombard V."/>
            <person name="Lucas S."/>
            <person name="Lundell T."/>
            <person name="Martin R."/>
            <person name="McLaughlin D.J."/>
            <person name="Morgenstern I."/>
            <person name="Morin E."/>
            <person name="Murat C."/>
            <person name="Nagy L.G."/>
            <person name="Nolan M."/>
            <person name="Ohm R.A."/>
            <person name="Patyshakuliyeva A."/>
            <person name="Rokas A."/>
            <person name="Ruiz-Duenas F.J."/>
            <person name="Sabat G."/>
            <person name="Salamov A."/>
            <person name="Samejima M."/>
            <person name="Schmutz J."/>
            <person name="Slot J.C."/>
            <person name="St John F."/>
            <person name="Stenlid J."/>
            <person name="Sun H."/>
            <person name="Sun S."/>
            <person name="Syed K."/>
            <person name="Tsang A."/>
            <person name="Wiebenga A."/>
            <person name="Young D."/>
            <person name="Pisabarro A."/>
            <person name="Eastwood D.C."/>
            <person name="Martin F."/>
            <person name="Cullen D."/>
            <person name="Grigoriev I.V."/>
            <person name="Hibbett D.S."/>
        </authorList>
    </citation>
    <scope>NUCLEOTIDE SEQUENCE [LARGE SCALE GENOMIC DNA]</scope>
    <source>
        <strain evidence="7 8">MD-104</strain>
    </source>
</reference>